<proteinExistence type="inferred from homology"/>
<evidence type="ECO:0000259" key="2">
    <source>
        <dbReference type="Pfam" id="PF00975"/>
    </source>
</evidence>
<organism evidence="3 4">
    <name type="scientific">Mailhella massiliensis</name>
    <dbReference type="NCBI Taxonomy" id="1903261"/>
    <lineage>
        <taxon>Bacteria</taxon>
        <taxon>Pseudomonadati</taxon>
        <taxon>Thermodesulfobacteriota</taxon>
        <taxon>Desulfovibrionia</taxon>
        <taxon>Desulfovibrionales</taxon>
        <taxon>Desulfovibrionaceae</taxon>
        <taxon>Mailhella</taxon>
    </lineage>
</organism>
<keyword evidence="3" id="KW-0378">Hydrolase</keyword>
<dbReference type="InterPro" id="IPR012223">
    <property type="entry name" value="TEII"/>
</dbReference>
<dbReference type="SUPFAM" id="SSF53474">
    <property type="entry name" value="alpha/beta-Hydrolases"/>
    <property type="match status" value="1"/>
</dbReference>
<dbReference type="AlphaFoldDB" id="A0A921DQX8"/>
<gene>
    <name evidence="3" type="ORF">K8W16_01705</name>
</gene>
<comment type="caution">
    <text evidence="3">The sequence shown here is derived from an EMBL/GenBank/DDBJ whole genome shotgun (WGS) entry which is preliminary data.</text>
</comment>
<dbReference type="EMBL" id="DYZA01000030">
    <property type="protein sequence ID" value="HJD96348.1"/>
    <property type="molecule type" value="Genomic_DNA"/>
</dbReference>
<dbReference type="InterPro" id="IPR029058">
    <property type="entry name" value="AB_hydrolase_fold"/>
</dbReference>
<dbReference type="Gene3D" id="3.40.50.1820">
    <property type="entry name" value="alpha/beta hydrolase"/>
    <property type="match status" value="1"/>
</dbReference>
<reference evidence="3" key="1">
    <citation type="journal article" date="2021" name="PeerJ">
        <title>Extensive microbial diversity within the chicken gut microbiome revealed by metagenomics and culture.</title>
        <authorList>
            <person name="Gilroy R."/>
            <person name="Ravi A."/>
            <person name="Getino M."/>
            <person name="Pursley I."/>
            <person name="Horton D.L."/>
            <person name="Alikhan N.F."/>
            <person name="Baker D."/>
            <person name="Gharbi K."/>
            <person name="Hall N."/>
            <person name="Watson M."/>
            <person name="Adriaenssens E.M."/>
            <person name="Foster-Nyarko E."/>
            <person name="Jarju S."/>
            <person name="Secka A."/>
            <person name="Antonio M."/>
            <person name="Oren A."/>
            <person name="Chaudhuri R.R."/>
            <person name="La Ragione R."/>
            <person name="Hildebrand F."/>
            <person name="Pallen M.J."/>
        </authorList>
    </citation>
    <scope>NUCLEOTIDE SEQUENCE</scope>
    <source>
        <strain evidence="3">ChiGjej2B2-19336</strain>
    </source>
</reference>
<evidence type="ECO:0000313" key="3">
    <source>
        <dbReference type="EMBL" id="HJD96348.1"/>
    </source>
</evidence>
<dbReference type="RefSeq" id="WP_304120601.1">
    <property type="nucleotide sequence ID" value="NZ_DYZA01000030.1"/>
</dbReference>
<comment type="similarity">
    <text evidence="1">Belongs to the thioesterase family.</text>
</comment>
<dbReference type="PANTHER" id="PTHR11487:SF0">
    <property type="entry name" value="S-ACYL FATTY ACID SYNTHASE THIOESTERASE, MEDIUM CHAIN"/>
    <property type="match status" value="1"/>
</dbReference>
<sequence length="252" mass="28666">MLNSEENLSWVRFFRQAPDERVRLFCFPFAGGGASAFLSWKKLLPDYISLVPVQLPGHEDRFEEEAITDAERMYEAMYDGLRPYFSSSMAFFGHSMGGLLAFQFARYLLGRGEPAPVHLFLSAAPVPMRPPEMTGEPSEEEEFLRRILQSGTVPEAVMLDEESLQIVKKTLLNDHELLLSMLDGRTDPLAVPLTIMAGERDRLVPLERAQAWRNFTSGSCSMLTWPGGHFYVRRWLDDIVKAIDESLLLYVL</sequence>
<dbReference type="GO" id="GO:0008610">
    <property type="term" value="P:lipid biosynthetic process"/>
    <property type="evidence" value="ECO:0007669"/>
    <property type="project" value="TreeGrafter"/>
</dbReference>
<protein>
    <submittedName>
        <fullName evidence="3">Alpha/beta fold hydrolase</fullName>
    </submittedName>
</protein>
<feature type="domain" description="Thioesterase" evidence="2">
    <location>
        <begin position="23"/>
        <end position="245"/>
    </location>
</feature>
<name>A0A921DQX8_9BACT</name>
<dbReference type="Proteomes" id="UP000698963">
    <property type="component" value="Unassembled WGS sequence"/>
</dbReference>
<dbReference type="Pfam" id="PF00975">
    <property type="entry name" value="Thioesterase"/>
    <property type="match status" value="1"/>
</dbReference>
<reference evidence="3" key="2">
    <citation type="submission" date="2021-09" db="EMBL/GenBank/DDBJ databases">
        <authorList>
            <person name="Gilroy R."/>
        </authorList>
    </citation>
    <scope>NUCLEOTIDE SEQUENCE</scope>
    <source>
        <strain evidence="3">ChiGjej2B2-19336</strain>
    </source>
</reference>
<evidence type="ECO:0000256" key="1">
    <source>
        <dbReference type="ARBA" id="ARBA00007169"/>
    </source>
</evidence>
<dbReference type="PANTHER" id="PTHR11487">
    <property type="entry name" value="THIOESTERASE"/>
    <property type="match status" value="1"/>
</dbReference>
<accession>A0A921DQX8</accession>
<dbReference type="InterPro" id="IPR001031">
    <property type="entry name" value="Thioesterase"/>
</dbReference>
<dbReference type="GO" id="GO:0016787">
    <property type="term" value="F:hydrolase activity"/>
    <property type="evidence" value="ECO:0007669"/>
    <property type="project" value="UniProtKB-KW"/>
</dbReference>
<evidence type="ECO:0000313" key="4">
    <source>
        <dbReference type="Proteomes" id="UP000698963"/>
    </source>
</evidence>